<evidence type="ECO:0000256" key="3">
    <source>
        <dbReference type="ARBA" id="ARBA00022679"/>
    </source>
</evidence>
<evidence type="ECO:0000313" key="8">
    <source>
        <dbReference type="EMBL" id="AGB49488.1"/>
    </source>
</evidence>
<dbReference type="GO" id="GO:0015948">
    <property type="term" value="P:methanogenesis"/>
    <property type="evidence" value="ECO:0007669"/>
    <property type="project" value="UniProtKB-KW"/>
</dbReference>
<dbReference type="STRING" id="867904.Metho_1260"/>
<keyword evidence="4" id="KW-0479">Metal-binding</keyword>
<dbReference type="GO" id="GO:0046872">
    <property type="term" value="F:metal ion binding"/>
    <property type="evidence" value="ECO:0007669"/>
    <property type="project" value="UniProtKB-KW"/>
</dbReference>
<sequence length="333" mass="36051">MYVFKEKPVSRVPALSFTQTGTVELMNISGSSWPEAHINPEKMALLAIEGNRTGGLEAVRIPYCLTILSQAMGCEVNMGTCDIQPSIRSHPATKNIDAIKVPDNLIEKGRISVVLESTILLKETVGDDLPIIVGLEGPATVASHLAGVDNYLIWTMKSIDKLIELLRITTDACIEYANALTDQGADVIVISDGVAGPDLLSPSIFENIMVPEYQRFCRSVKGIKVLHMCGNANPILRSLAACGFDGISVEEKVKDLNYAKSIIGSRVKLIGNISTSGTLLFGSPDNVKSEVFKCLKEGIDVLAPSCGIAPRTPTRNIRAFVQARDEYYSQLLL</sequence>
<comment type="cofactor">
    <cofactor evidence="1">
        <name>Zn(2+)</name>
        <dbReference type="ChEBI" id="CHEBI:29105"/>
    </cofactor>
</comment>
<dbReference type="HOGENOM" id="CLU_040933_2_1_2"/>
<organism evidence="8 9">
    <name type="scientific">Methanomethylovorans hollandica (strain DSM 15978 / NBRC 107637 / DMS1)</name>
    <dbReference type="NCBI Taxonomy" id="867904"/>
    <lineage>
        <taxon>Archaea</taxon>
        <taxon>Methanobacteriati</taxon>
        <taxon>Methanobacteriota</taxon>
        <taxon>Stenosarchaea group</taxon>
        <taxon>Methanomicrobia</taxon>
        <taxon>Methanosarcinales</taxon>
        <taxon>Methanosarcinaceae</taxon>
        <taxon>Methanomethylovorans</taxon>
    </lineage>
</organism>
<dbReference type="AlphaFoldDB" id="L0KZG2"/>
<dbReference type="GO" id="GO:0006779">
    <property type="term" value="P:porphyrin-containing compound biosynthetic process"/>
    <property type="evidence" value="ECO:0007669"/>
    <property type="project" value="InterPro"/>
</dbReference>
<evidence type="ECO:0000256" key="2">
    <source>
        <dbReference type="ARBA" id="ARBA00022603"/>
    </source>
</evidence>
<protein>
    <submittedName>
        <fullName evidence="8">Methyltransferase, MtaA/CmuA family</fullName>
    </submittedName>
</protein>
<evidence type="ECO:0000256" key="6">
    <source>
        <dbReference type="ARBA" id="ARBA00022994"/>
    </source>
</evidence>
<proteinExistence type="predicted"/>
<dbReference type="NCBIfam" id="NF040654">
    <property type="entry name" value="MtaA_Meth"/>
    <property type="match status" value="1"/>
</dbReference>
<dbReference type="CDD" id="cd03307">
    <property type="entry name" value="Mta_CmuA_like"/>
    <property type="match status" value="1"/>
</dbReference>
<dbReference type="GO" id="GO:0032259">
    <property type="term" value="P:methylation"/>
    <property type="evidence" value="ECO:0007669"/>
    <property type="project" value="UniProtKB-KW"/>
</dbReference>
<dbReference type="GO" id="GO:0004853">
    <property type="term" value="F:uroporphyrinogen decarboxylase activity"/>
    <property type="evidence" value="ECO:0007669"/>
    <property type="project" value="InterPro"/>
</dbReference>
<dbReference type="OrthoDB" id="124836at2157"/>
<dbReference type="Gene3D" id="3.20.20.210">
    <property type="match status" value="1"/>
</dbReference>
<evidence type="ECO:0000256" key="4">
    <source>
        <dbReference type="ARBA" id="ARBA00022723"/>
    </source>
</evidence>
<name>L0KZG2_METHD</name>
<keyword evidence="5" id="KW-0862">Zinc</keyword>
<gene>
    <name evidence="8" type="ordered locus">Metho_1260</name>
</gene>
<dbReference type="Proteomes" id="UP000010866">
    <property type="component" value="Chromosome"/>
</dbReference>
<dbReference type="InterPro" id="IPR052024">
    <property type="entry name" value="Methanogen_methyltrans"/>
</dbReference>
<dbReference type="GO" id="GO:0006730">
    <property type="term" value="P:one-carbon metabolic process"/>
    <property type="evidence" value="ECO:0007669"/>
    <property type="project" value="InterPro"/>
</dbReference>
<dbReference type="EMBL" id="CP003362">
    <property type="protein sequence ID" value="AGB49488.1"/>
    <property type="molecule type" value="Genomic_DNA"/>
</dbReference>
<evidence type="ECO:0000313" key="9">
    <source>
        <dbReference type="Proteomes" id="UP000010866"/>
    </source>
</evidence>
<keyword evidence="6" id="KW-0484">Methanogenesis</keyword>
<dbReference type="PANTHER" id="PTHR47099:SF1">
    <property type="entry name" value="METHYLCOBAMIDE:COM METHYLTRANSFERASE MTBA"/>
    <property type="match status" value="1"/>
</dbReference>
<dbReference type="NCBIfam" id="TIGR01463">
    <property type="entry name" value="mtaA_cmuA"/>
    <property type="match status" value="1"/>
</dbReference>
<dbReference type="InterPro" id="IPR000257">
    <property type="entry name" value="Uroporphyrinogen_deCOase"/>
</dbReference>
<evidence type="ECO:0000256" key="1">
    <source>
        <dbReference type="ARBA" id="ARBA00001947"/>
    </source>
</evidence>
<feature type="domain" description="Uroporphyrinogen decarboxylase (URO-D)" evidence="7">
    <location>
        <begin position="3"/>
        <end position="327"/>
    </location>
</feature>
<dbReference type="Pfam" id="PF01208">
    <property type="entry name" value="URO-D"/>
    <property type="match status" value="1"/>
</dbReference>
<dbReference type="KEGG" id="mhz:Metho_1260"/>
<dbReference type="InterPro" id="IPR006360">
    <property type="entry name" value="Mtase_MtaA_CmuA"/>
</dbReference>
<dbReference type="InterPro" id="IPR038071">
    <property type="entry name" value="UROD/MetE-like_sf"/>
</dbReference>
<reference evidence="9" key="1">
    <citation type="submission" date="2012-02" db="EMBL/GenBank/DDBJ databases">
        <title>Complete sequence of chromosome of Methanomethylovorans hollandica DSM 15978.</title>
        <authorList>
            <person name="Lucas S."/>
            <person name="Copeland A."/>
            <person name="Lapidus A."/>
            <person name="Glavina del Rio T."/>
            <person name="Dalin E."/>
            <person name="Tice H."/>
            <person name="Bruce D."/>
            <person name="Goodwin L."/>
            <person name="Pitluck S."/>
            <person name="Peters L."/>
            <person name="Mikhailova N."/>
            <person name="Held B."/>
            <person name="Kyrpides N."/>
            <person name="Mavromatis K."/>
            <person name="Ivanova N."/>
            <person name="Brettin T."/>
            <person name="Detter J.C."/>
            <person name="Han C."/>
            <person name="Larimer F."/>
            <person name="Land M."/>
            <person name="Hauser L."/>
            <person name="Markowitz V."/>
            <person name="Cheng J.-F."/>
            <person name="Hugenholtz P."/>
            <person name="Woyke T."/>
            <person name="Wu D."/>
            <person name="Spring S."/>
            <person name="Schroeder M."/>
            <person name="Brambilla E."/>
            <person name="Klenk H.-P."/>
            <person name="Eisen J.A."/>
        </authorList>
    </citation>
    <scope>NUCLEOTIDE SEQUENCE [LARGE SCALE GENOMIC DNA]</scope>
    <source>
        <strain evidence="9">DSM 15978 / NBRC 107637 / DMS1</strain>
    </source>
</reference>
<accession>L0KZG2</accession>
<evidence type="ECO:0000256" key="5">
    <source>
        <dbReference type="ARBA" id="ARBA00022833"/>
    </source>
</evidence>
<keyword evidence="3 8" id="KW-0808">Transferase</keyword>
<evidence type="ECO:0000259" key="7">
    <source>
        <dbReference type="Pfam" id="PF01208"/>
    </source>
</evidence>
<dbReference type="PANTHER" id="PTHR47099">
    <property type="entry name" value="METHYLCOBAMIDE:COM METHYLTRANSFERASE MTBA"/>
    <property type="match status" value="1"/>
</dbReference>
<dbReference type="SUPFAM" id="SSF51726">
    <property type="entry name" value="UROD/MetE-like"/>
    <property type="match status" value="1"/>
</dbReference>
<dbReference type="GO" id="GO:0008168">
    <property type="term" value="F:methyltransferase activity"/>
    <property type="evidence" value="ECO:0007669"/>
    <property type="project" value="UniProtKB-KW"/>
</dbReference>
<keyword evidence="2 8" id="KW-0489">Methyltransferase</keyword>
<dbReference type="NCBIfam" id="NF004889">
    <property type="entry name" value="PRK06252.1"/>
    <property type="match status" value="1"/>
</dbReference>
<keyword evidence="9" id="KW-1185">Reference proteome</keyword>